<dbReference type="NCBIfam" id="TIGR01814">
    <property type="entry name" value="kynureninase"/>
    <property type="match status" value="1"/>
</dbReference>
<organism evidence="4 5">
    <name type="scientific">Perkinsus olseni</name>
    <name type="common">Perkinsus atlanticus</name>
    <dbReference type="NCBI Taxonomy" id="32597"/>
    <lineage>
        <taxon>Eukaryota</taxon>
        <taxon>Sar</taxon>
        <taxon>Alveolata</taxon>
        <taxon>Perkinsozoa</taxon>
        <taxon>Perkinsea</taxon>
        <taxon>Perkinsida</taxon>
        <taxon>Perkinsidae</taxon>
        <taxon>Perkinsus</taxon>
    </lineage>
</organism>
<dbReference type="Pfam" id="PF08660">
    <property type="entry name" value="Alg14"/>
    <property type="match status" value="1"/>
</dbReference>
<evidence type="ECO:0000256" key="2">
    <source>
        <dbReference type="ARBA" id="ARBA00022801"/>
    </source>
</evidence>
<evidence type="ECO:0008006" key="6">
    <source>
        <dbReference type="Google" id="ProtNLM"/>
    </source>
</evidence>
<dbReference type="GO" id="GO:0009435">
    <property type="term" value="P:NAD+ biosynthetic process"/>
    <property type="evidence" value="ECO:0007669"/>
    <property type="project" value="InterPro"/>
</dbReference>
<dbReference type="PANTHER" id="PTHR14084:SF0">
    <property type="entry name" value="KYNURENINASE"/>
    <property type="match status" value="1"/>
</dbReference>
<dbReference type="Proteomes" id="UP000574390">
    <property type="component" value="Unassembled WGS sequence"/>
</dbReference>
<keyword evidence="1" id="KW-0662">Pyridine nucleotide biosynthesis</keyword>
<keyword evidence="2" id="KW-0378">Hydrolase</keyword>
<name>A0A7J6QY65_PEROL</name>
<reference evidence="4 5" key="1">
    <citation type="submission" date="2020-04" db="EMBL/GenBank/DDBJ databases">
        <title>Perkinsus olseni comparative genomics.</title>
        <authorList>
            <person name="Bogema D.R."/>
        </authorList>
    </citation>
    <scope>NUCLEOTIDE SEQUENCE [LARGE SCALE GENOMIC DNA]</scope>
    <source>
        <strain evidence="4">ATCC PRA-205</strain>
    </source>
</reference>
<keyword evidence="3" id="KW-0663">Pyridoxal phosphate</keyword>
<dbReference type="Gene3D" id="3.90.1150.10">
    <property type="entry name" value="Aspartate Aminotransferase, domain 1"/>
    <property type="match status" value="1"/>
</dbReference>
<evidence type="ECO:0000256" key="1">
    <source>
        <dbReference type="ARBA" id="ARBA00022642"/>
    </source>
</evidence>
<sequence length="743" mass="81651">MSARQDTGTSRRQDWFCYTLRHEVTRITATSVSLSEEASEKVIDSAKARIMEAHRTGADWSAITEANGVKTPAPEVGLRRKTRKIAEEYKRFIVDYLSPHSATTVRQSSGLAWIESTQASSDAHGGFAKQVHCEPETANNEVNLVWRSPPSLLLVNGPGTCVPVVAAVILLEALALIPGRCSIVYVESICRVTTLSLTGSLFHYLGLCDLLVVQWEVLARRMPTESTKVDAKSGSAEFGPGSRTGSGIPRPDKEVVYQGVKIGTIRASDGCVEVTDVGAALDRLTEHFGVDDLEGLLGCLDDNDPLRELRDEFLFPQSLCGDAGDNNKVIYFLGNSLGLMPRRVKELVNRELTKWADLAIEGHFRGDLPWMPMDRYMLKAMSAIVGAASVDEVALMNSVTVNLHLLLVSHRVETSARSEVDASPAITTRVGKASRSSPSGNSFVCLVVSQLELHGFTREEALIELYPREGEYTLRTDDILAEIDKNRESLAVVCLGGVQYYSGQYFNIPLITAATRKAGAFSLWDLAHAAGNVDLALHQWGVDGAVWCTYKYLNSGAGGIGGLFLHQRHHHRNSGPDQQPYLKGWWGHLESTRFEMTNEWEPEVGAAAMRLSNVPMLAGAAMMGSLEVFSKTSMTQLRTKSILLTGLLERELRRLARTSDEEATEIFKIITPEDPCQRGAQLSLRFQAVSPGAAEENVTAFTLRVHRQLEARGVITDYRNPNLIRVAPAPLYCRFADVGDFIC</sequence>
<evidence type="ECO:0000313" key="4">
    <source>
        <dbReference type="EMBL" id="KAF4713273.1"/>
    </source>
</evidence>
<protein>
    <recommendedName>
        <fullName evidence="6">Kynureninase</fullName>
    </recommendedName>
</protein>
<dbReference type="InterPro" id="IPR015422">
    <property type="entry name" value="PyrdxlP-dep_Trfase_small"/>
</dbReference>
<proteinExistence type="inferred from homology"/>
<dbReference type="InterPro" id="IPR015421">
    <property type="entry name" value="PyrdxlP-dep_Trfase_major"/>
</dbReference>
<dbReference type="EMBL" id="JABANM010026259">
    <property type="protein sequence ID" value="KAF4713273.1"/>
    <property type="molecule type" value="Genomic_DNA"/>
</dbReference>
<accession>A0A7J6QY65</accession>
<dbReference type="GO" id="GO:0019441">
    <property type="term" value="P:L-tryptophan catabolic process to kynurenine"/>
    <property type="evidence" value="ECO:0007669"/>
    <property type="project" value="TreeGrafter"/>
</dbReference>
<dbReference type="InterPro" id="IPR013969">
    <property type="entry name" value="Oligosacch_biosynth_Alg14"/>
</dbReference>
<dbReference type="InterPro" id="IPR010111">
    <property type="entry name" value="Kynureninase"/>
</dbReference>
<evidence type="ECO:0000313" key="5">
    <source>
        <dbReference type="Proteomes" id="UP000574390"/>
    </source>
</evidence>
<dbReference type="GO" id="GO:0030170">
    <property type="term" value="F:pyridoxal phosphate binding"/>
    <property type="evidence" value="ECO:0007669"/>
    <property type="project" value="InterPro"/>
</dbReference>
<feature type="non-terminal residue" evidence="4">
    <location>
        <position position="1"/>
    </location>
</feature>
<gene>
    <name evidence="4" type="ORF">FOZ62_026322</name>
</gene>
<dbReference type="AlphaFoldDB" id="A0A7J6QY65"/>
<dbReference type="GO" id="GO:0043420">
    <property type="term" value="P:anthranilate metabolic process"/>
    <property type="evidence" value="ECO:0007669"/>
    <property type="project" value="TreeGrafter"/>
</dbReference>
<dbReference type="SUPFAM" id="SSF53383">
    <property type="entry name" value="PLP-dependent transferases"/>
    <property type="match status" value="1"/>
</dbReference>
<dbReference type="GO" id="GO:0006488">
    <property type="term" value="P:dolichol-linked oligosaccharide biosynthetic process"/>
    <property type="evidence" value="ECO:0007669"/>
    <property type="project" value="InterPro"/>
</dbReference>
<dbReference type="Pfam" id="PF22580">
    <property type="entry name" value="KYNU_C"/>
    <property type="match status" value="1"/>
</dbReference>
<evidence type="ECO:0000256" key="3">
    <source>
        <dbReference type="ARBA" id="ARBA00022898"/>
    </source>
</evidence>
<dbReference type="GO" id="GO:0005737">
    <property type="term" value="C:cytoplasm"/>
    <property type="evidence" value="ECO:0007669"/>
    <property type="project" value="InterPro"/>
</dbReference>
<dbReference type="HAMAP" id="MF_01970">
    <property type="entry name" value="Kynureninase"/>
    <property type="match status" value="1"/>
</dbReference>
<comment type="caution">
    <text evidence="4">The sequence shown here is derived from an EMBL/GenBank/DDBJ whole genome shotgun (WGS) entry which is preliminary data.</text>
</comment>
<dbReference type="InterPro" id="IPR015424">
    <property type="entry name" value="PyrdxlP-dep_Trfase"/>
</dbReference>
<dbReference type="GO" id="GO:0030429">
    <property type="term" value="F:kynureninase activity"/>
    <property type="evidence" value="ECO:0007669"/>
    <property type="project" value="InterPro"/>
</dbReference>
<dbReference type="PANTHER" id="PTHR14084">
    <property type="entry name" value="KYNURENINASE"/>
    <property type="match status" value="1"/>
</dbReference>
<feature type="non-terminal residue" evidence="4">
    <location>
        <position position="743"/>
    </location>
</feature>
<dbReference type="Gene3D" id="3.40.640.10">
    <property type="entry name" value="Type I PLP-dependent aspartate aminotransferase-like (Major domain)"/>
    <property type="match status" value="1"/>
</dbReference>